<reference evidence="5" key="3">
    <citation type="submission" date="1995-02" db="EMBL/GenBank/DDBJ databases">
        <authorList>
            <person name="Courty Y.C.Y."/>
        </authorList>
    </citation>
    <scope>NUCLEOTIDE SEQUENCE</scope>
    <source>
        <strain evidence="5">Wistar</strain>
    </source>
</reference>
<dbReference type="InterPro" id="IPR026288">
    <property type="entry name" value="SMR-like"/>
</dbReference>
<sequence>MKSLYLIFGLWILLACFQTAGMIGVPCLTPLNFSKIFLKVSQVFPCHISPSTTVTVRVPYSCDNFLTP</sequence>
<accession>Q63671</accession>
<evidence type="ECO:0000313" key="5">
    <source>
        <dbReference type="EMBL" id="CAA59356.1"/>
    </source>
</evidence>
<feature type="signal peptide" evidence="4">
    <location>
        <begin position="1"/>
        <end position="22"/>
    </location>
</feature>
<dbReference type="PROSITE" id="PS51257">
    <property type="entry name" value="PROKAR_LIPOPROTEIN"/>
    <property type="match status" value="1"/>
</dbReference>
<dbReference type="GO" id="GO:0005576">
    <property type="term" value="C:extracellular region"/>
    <property type="evidence" value="ECO:0007669"/>
    <property type="project" value="UniProtKB-SubCell"/>
</dbReference>
<evidence type="ECO:0000256" key="3">
    <source>
        <dbReference type="ARBA" id="ARBA00022729"/>
    </source>
</evidence>
<evidence type="ECO:0000256" key="1">
    <source>
        <dbReference type="ARBA" id="ARBA00004613"/>
    </source>
</evidence>
<organism evidence="5">
    <name type="scientific">Rattus norvegicus</name>
    <name type="common">Rat</name>
    <dbReference type="NCBI Taxonomy" id="10116"/>
    <lineage>
        <taxon>Eukaryota</taxon>
        <taxon>Metazoa</taxon>
        <taxon>Chordata</taxon>
        <taxon>Craniata</taxon>
        <taxon>Vertebrata</taxon>
        <taxon>Euteleostomi</taxon>
        <taxon>Mammalia</taxon>
        <taxon>Eutheria</taxon>
        <taxon>Euarchontoglires</taxon>
        <taxon>Glires</taxon>
        <taxon>Rodentia</taxon>
        <taxon>Myomorpha</taxon>
        <taxon>Muroidea</taxon>
        <taxon>Muridae</taxon>
        <taxon>Murinae</taxon>
        <taxon>Rattus</taxon>
    </lineage>
</organism>
<dbReference type="Pfam" id="PF15621">
    <property type="entry name" value="PROL5-SMR"/>
    <property type="match status" value="1"/>
</dbReference>
<evidence type="ECO:0000256" key="2">
    <source>
        <dbReference type="ARBA" id="ARBA00022525"/>
    </source>
</evidence>
<reference evidence="5" key="2">
    <citation type="journal article" date="1995" name="Gene">
        <title>Various transcripts are generated from the VCSA1 gene by alternative splicing and poly(A) processing in the rat submandibular gland.</title>
        <authorList>
            <person name="Courty Y."/>
            <person name="Rosinski-Chupin I."/>
            <person name="Rougeon F."/>
        </authorList>
    </citation>
    <scope>NUCLEOTIDE SEQUENCE</scope>
    <source>
        <strain evidence="5">Wistar</strain>
    </source>
</reference>
<gene>
    <name evidence="5" type="primary">VCSA1</name>
</gene>
<keyword evidence="2" id="KW-0964">Secreted</keyword>
<evidence type="ECO:0000256" key="4">
    <source>
        <dbReference type="SAM" id="SignalP"/>
    </source>
</evidence>
<comment type="subcellular location">
    <subcellularLocation>
        <location evidence="1">Secreted</location>
    </subcellularLocation>
</comment>
<dbReference type="AlphaFoldDB" id="Q63671"/>
<reference evidence="5" key="1">
    <citation type="journal article" date="1990" name="DNA Cell Biol.">
        <title>The gene encoding SMR1, a precursor-like polypeptide of the male rat submaxillary gland, has the same organization as the preprothyrotropin-releasing hormone gene.</title>
        <authorList>
            <person name="Rosinski-Chupin I."/>
            <person name="Rougeon F."/>
        </authorList>
    </citation>
    <scope>NUCLEOTIDE SEQUENCE</scope>
    <source>
        <strain evidence="5">Wistar</strain>
    </source>
</reference>
<dbReference type="EMBL" id="X84997">
    <property type="protein sequence ID" value="CAA59356.1"/>
    <property type="molecule type" value="Genomic_DNA"/>
</dbReference>
<protein>
    <submittedName>
        <fullName evidence="5">p2-VA1</fullName>
    </submittedName>
</protein>
<keyword evidence="3 4" id="KW-0732">Signal</keyword>
<feature type="chain" id="PRO_5004266871" evidence="4">
    <location>
        <begin position="23"/>
        <end position="68"/>
    </location>
</feature>
<proteinExistence type="predicted"/>
<name>Q63671_RAT</name>